<accession>A0A4V1Q334</accession>
<feature type="region of interest" description="Disordered" evidence="1">
    <location>
        <begin position="937"/>
        <end position="1068"/>
    </location>
</feature>
<evidence type="ECO:0000313" key="2">
    <source>
        <dbReference type="EMBL" id="RXW17198.1"/>
    </source>
</evidence>
<comment type="caution">
    <text evidence="2">The sequence shown here is derived from an EMBL/GenBank/DDBJ whole genome shotgun (WGS) entry which is preliminary data.</text>
</comment>
<dbReference type="AlphaFoldDB" id="A0A4V1Q334"/>
<organism evidence="2 3">
    <name type="scientific">Candolleomyces aberdarensis</name>
    <dbReference type="NCBI Taxonomy" id="2316362"/>
    <lineage>
        <taxon>Eukaryota</taxon>
        <taxon>Fungi</taxon>
        <taxon>Dikarya</taxon>
        <taxon>Basidiomycota</taxon>
        <taxon>Agaricomycotina</taxon>
        <taxon>Agaricomycetes</taxon>
        <taxon>Agaricomycetidae</taxon>
        <taxon>Agaricales</taxon>
        <taxon>Agaricineae</taxon>
        <taxon>Psathyrellaceae</taxon>
        <taxon>Candolleomyces</taxon>
    </lineage>
</organism>
<feature type="compositionally biased region" description="Basic and acidic residues" evidence="1">
    <location>
        <begin position="378"/>
        <end position="396"/>
    </location>
</feature>
<dbReference type="Proteomes" id="UP000290288">
    <property type="component" value="Unassembled WGS sequence"/>
</dbReference>
<feature type="compositionally biased region" description="Gly residues" evidence="1">
    <location>
        <begin position="1172"/>
        <end position="1183"/>
    </location>
</feature>
<feature type="region of interest" description="Disordered" evidence="1">
    <location>
        <begin position="1"/>
        <end position="455"/>
    </location>
</feature>
<reference evidence="2 3" key="1">
    <citation type="submission" date="2019-01" db="EMBL/GenBank/DDBJ databases">
        <title>Draft genome sequence of Psathyrella aberdarensis IHI B618.</title>
        <authorList>
            <person name="Buettner E."/>
            <person name="Kellner H."/>
        </authorList>
    </citation>
    <scope>NUCLEOTIDE SEQUENCE [LARGE SCALE GENOMIC DNA]</scope>
    <source>
        <strain evidence="2 3">IHI B618</strain>
    </source>
</reference>
<feature type="compositionally biased region" description="Polar residues" evidence="1">
    <location>
        <begin position="349"/>
        <end position="366"/>
    </location>
</feature>
<feature type="compositionally biased region" description="Polar residues" evidence="1">
    <location>
        <begin position="990"/>
        <end position="1002"/>
    </location>
</feature>
<evidence type="ECO:0000256" key="1">
    <source>
        <dbReference type="SAM" id="MobiDB-lite"/>
    </source>
</evidence>
<feature type="compositionally biased region" description="Basic and acidic residues" evidence="1">
    <location>
        <begin position="1"/>
        <end position="10"/>
    </location>
</feature>
<sequence length="1183" mass="128696">MSDFPDNDRRPPRRGAAARSTALNTTILGSGKSPSKSRRQVKGGEEKGLSQPPDVDDANAGPLPPQAKKPRSKKARGRNVPELEPVPELETHPPPPPPPRETSPSTPPVTGTDVGILAPPHTTPPAAGLSQRTLTSPTPSPPAAGLSQQTLTSPTPSPPGARPMGGTLTPPTPSPGTGVLQVLPDPTSTDETPQPTLPWPPLRNVNQFTQPLRPPPLPPSHTRPLAVPPPPAPGKGSLRGATAPPPPPGRKALVGHPPALPGGTRVLPGTSLPPPPPPPGTATLAGPAPAPPRSTEFLLDRSRPPPPPLGTANSAGGAPALTERTGSLLPDRHARPPHPSTHPFRDSAAQVSRSRSSTPPTDNQPAKSDLTDRTSAYNDRDRQQEEYDQDDYHQEDYGQDDDYQDEHLRDENITDHSRGSIRSPLFSSRSASPNDDVPPPPKNVAGPSSSGHKLPLQAGRTADAVYNATRATIQTFNRVLREASEEHGIAEEIFVKAFLRDRDHQVRSDSSWNTFQQKFSSENKLNGDAKIYSREEVAAAYEKFRRENDDWQEQLDLFKDYDRLSKIEKKTYLLQQRDLEKLFDVFELHAERAHLAQFEVVFAIVGSAIFQNDSLNRLYFTPGLVDFSRKRLGVPDSEFLGLIMTEACDAVAQPVTEFVHNTIVKNREAAQEQSENDEEEYTPEPTMKKKVKQRREKGKKPEKRQEKILGEKQGSSTITVVNQKVVPPKPSDVVLPDGEVIDIPISKDSLPDPATYEQNLDFVKPIIKTIVEKGNLRTSSTSKSLIWARLPSRLAEAGWCLVNYPANTQMPGETPPGVVDLERYRHAGIRAIKRPALAEFVKEIAHPDSPGWKLIKGDQKLMEASRMPVVIQAPPILTLDEEARLRASKKNKNPGKLSKDKPLPLERGRRLYANATFDSLGPAYVVRDDIEDIDAHVAKPTTGSSGANNDRVGDVKGKGKGKERGNKNEGKKEAMSLPDNMQPPAILLTTPHTTDNNPTMQVLRQPLYPSGTPQLLPPPQASSSRLYPQHEATLPEQAPPPSRAQSVAPPSGPAHHPMLQMGPAGSHQGMWVGTGHYQPLPNAQPQHVPIPAPGQPHGFAYHPVPGTNAYPWPGPHPSSQYYHTNNPPNNPHEYYHPQTQQTLPSNQWQSQQPQRGTSPHEAVVPSLPTGEPGHGALFGGGPV</sequence>
<feature type="compositionally biased region" description="Polar residues" evidence="1">
    <location>
        <begin position="1138"/>
        <end position="1157"/>
    </location>
</feature>
<feature type="compositionally biased region" description="Basic residues" evidence="1">
    <location>
        <begin position="688"/>
        <end position="702"/>
    </location>
</feature>
<proteinExistence type="predicted"/>
<feature type="compositionally biased region" description="Polar residues" evidence="1">
    <location>
        <begin position="21"/>
        <end position="34"/>
    </location>
</feature>
<feature type="compositionally biased region" description="Pro residues" evidence="1">
    <location>
        <begin position="271"/>
        <end position="280"/>
    </location>
</feature>
<evidence type="ECO:0000313" key="3">
    <source>
        <dbReference type="Proteomes" id="UP000290288"/>
    </source>
</evidence>
<feature type="compositionally biased region" description="Pro residues" evidence="1">
    <location>
        <begin position="92"/>
        <end position="107"/>
    </location>
</feature>
<name>A0A4V1Q334_9AGAR</name>
<keyword evidence="3" id="KW-1185">Reference proteome</keyword>
<feature type="compositionally biased region" description="Basic and acidic residues" evidence="1">
    <location>
        <begin position="405"/>
        <end position="418"/>
    </location>
</feature>
<feature type="region of interest" description="Disordered" evidence="1">
    <location>
        <begin position="1111"/>
        <end position="1183"/>
    </location>
</feature>
<feature type="region of interest" description="Disordered" evidence="1">
    <location>
        <begin position="667"/>
        <end position="713"/>
    </location>
</feature>
<feature type="compositionally biased region" description="Basic and acidic residues" evidence="1">
    <location>
        <begin position="951"/>
        <end position="974"/>
    </location>
</feature>
<dbReference type="EMBL" id="SDEE01000361">
    <property type="protein sequence ID" value="RXW17198.1"/>
    <property type="molecule type" value="Genomic_DNA"/>
</dbReference>
<feature type="compositionally biased region" description="Low complexity" evidence="1">
    <location>
        <begin position="143"/>
        <end position="154"/>
    </location>
</feature>
<dbReference type="OrthoDB" id="2656094at2759"/>
<protein>
    <submittedName>
        <fullName evidence="2">Uncharacterized protein</fullName>
    </submittedName>
</protein>
<gene>
    <name evidence="2" type="ORF">EST38_g8654</name>
</gene>
<feature type="compositionally biased region" description="Basic residues" evidence="1">
    <location>
        <begin position="68"/>
        <end position="77"/>
    </location>
</feature>
<feature type="compositionally biased region" description="Pro residues" evidence="1">
    <location>
        <begin position="212"/>
        <end position="233"/>
    </location>
</feature>
<dbReference type="STRING" id="2316362.A0A4V1Q334"/>